<dbReference type="InterPro" id="IPR038610">
    <property type="entry name" value="FliK-like_C_sf"/>
</dbReference>
<evidence type="ECO:0000313" key="3">
    <source>
        <dbReference type="EMBL" id="SBS32743.1"/>
    </source>
</evidence>
<dbReference type="EMBL" id="FLOB01000005">
    <property type="protein sequence ID" value="SBS32743.1"/>
    <property type="molecule type" value="Genomic_DNA"/>
</dbReference>
<keyword evidence="4" id="KW-1185">Reference proteome</keyword>
<feature type="compositionally biased region" description="Polar residues" evidence="1">
    <location>
        <begin position="132"/>
        <end position="146"/>
    </location>
</feature>
<dbReference type="OrthoDB" id="1792985at2"/>
<accession>A0A1A8TJL7</accession>
<feature type="compositionally biased region" description="Low complexity" evidence="1">
    <location>
        <begin position="1"/>
        <end position="23"/>
    </location>
</feature>
<dbReference type="Pfam" id="PF02120">
    <property type="entry name" value="Flg_hook"/>
    <property type="match status" value="1"/>
</dbReference>
<dbReference type="InterPro" id="IPR021136">
    <property type="entry name" value="Flagellar_hook_control-like_C"/>
</dbReference>
<dbReference type="Gene3D" id="3.30.750.140">
    <property type="match status" value="1"/>
</dbReference>
<sequence length="821" mass="84197">MQATVNSVLSPSSNVSSKSTLSPEASEPSQGQFADDFNRAKQALDSSASSDGRSMKEPTNDTRQSSSSIPPDPTPKDADGVQESKAQKGAGGLENGVSNTSVKTDVSGNRLQSEGESSPEENHGTDGKLKGVNSSEGGVKTKSSNPHIVVSSGAGTDSAIQLEKPSSHFSQSGETTPSTTGMISSQEQLNTTQTGKSVNGTVSVDGHVANNLINSDSVEHSKLVKSAPNLTGSQEPSSESKVGEAVSKQVSSSGHENTLHRSSQNGMVQMVDGQPHLAVSKTAANGVTGHLTLKGKEGEQQLLDAKGDKVVPSAAGALGLKALNTEATHVQTTAVHLDQNGQPTKAVLPDTVQLDQNGHPVKNSSLNSVQLDQNGNPVMENTEALQKGEVVSPQTKETTDLLLKANSGELVSHGQKGVQGDGGKSNVVSSKMSKIPPEVRALMAAENNEGKAKAAASSVDLSALSPMAQKQALASAKKASEKGAEKVTDPSSNDKKETKKSGDGELSWVLSQMGANPIAPVSAAVAGVSAAARGTGSAPKSSSATPSISDQVSTSKVADQVALANALKSPMTGGGDTPLILANADSTTEASGLLNGKGASKASLSANEPIELRKKEQEAMIGKMVGQLDGVAKDSDPGGMGSSLANNGGRLAATGPALGATNPAQLTPTQQQNLAMSVPPNHPGWAGEMSQKVAWVAHNGAHSAHIKLDPPELGSLTVKVSVDSGNNNTQVSFVAATHHTRDLLEGQMGRLRDMLAQQGMDLGSVNVDVSQQDMSGTQYQTAESYQPQLNLGSLKGQENGEEEPVSGNISYVTPAGIDYYA</sequence>
<feature type="compositionally biased region" description="Polar residues" evidence="1">
    <location>
        <begin position="228"/>
        <end position="240"/>
    </location>
</feature>
<feature type="compositionally biased region" description="Polar residues" evidence="1">
    <location>
        <begin position="167"/>
        <end position="202"/>
    </location>
</feature>
<feature type="compositionally biased region" description="Polar residues" evidence="1">
    <location>
        <begin position="96"/>
        <end position="116"/>
    </location>
</feature>
<evidence type="ECO:0000256" key="1">
    <source>
        <dbReference type="SAM" id="MobiDB-lite"/>
    </source>
</evidence>
<evidence type="ECO:0000259" key="2">
    <source>
        <dbReference type="Pfam" id="PF02120"/>
    </source>
</evidence>
<protein>
    <submittedName>
        <fullName evidence="3">Flagellar hook-length control protein</fullName>
    </submittedName>
</protein>
<dbReference type="CDD" id="cd17470">
    <property type="entry name" value="T3SS_Flik_C"/>
    <property type="match status" value="1"/>
</dbReference>
<evidence type="ECO:0000313" key="4">
    <source>
        <dbReference type="Proteomes" id="UP000092544"/>
    </source>
</evidence>
<feature type="region of interest" description="Disordered" evidence="1">
    <location>
        <begin position="226"/>
        <end position="260"/>
    </location>
</feature>
<feature type="region of interest" description="Disordered" evidence="1">
    <location>
        <begin position="410"/>
        <end position="430"/>
    </location>
</feature>
<dbReference type="PANTHER" id="PTHR37533">
    <property type="entry name" value="FLAGELLAR HOOK-LENGTH CONTROL PROTEIN"/>
    <property type="match status" value="1"/>
</dbReference>
<feature type="compositionally biased region" description="Basic and acidic residues" evidence="1">
    <location>
        <begin position="120"/>
        <end position="129"/>
    </location>
</feature>
<gene>
    <name evidence="3" type="primary">fliK</name>
    <name evidence="3" type="ORF">MSP8886_02535</name>
</gene>
<feature type="region of interest" description="Disordered" evidence="1">
    <location>
        <begin position="632"/>
        <end position="658"/>
    </location>
</feature>
<feature type="domain" description="Flagellar hook-length control protein-like C-terminal" evidence="2">
    <location>
        <begin position="691"/>
        <end position="773"/>
    </location>
</feature>
<keyword evidence="3" id="KW-0282">Flagellum</keyword>
<feature type="region of interest" description="Disordered" evidence="1">
    <location>
        <begin position="1"/>
        <end position="203"/>
    </location>
</feature>
<keyword evidence="3" id="KW-0966">Cell projection</keyword>
<feature type="region of interest" description="Disordered" evidence="1">
    <location>
        <begin position="472"/>
        <end position="502"/>
    </location>
</feature>
<dbReference type="RefSeq" id="WP_067016925.1">
    <property type="nucleotide sequence ID" value="NZ_FLOB01000005.1"/>
</dbReference>
<feature type="compositionally biased region" description="Polar residues" evidence="1">
    <location>
        <begin position="539"/>
        <end position="552"/>
    </location>
</feature>
<proteinExistence type="predicted"/>
<feature type="compositionally biased region" description="Polar residues" evidence="1">
    <location>
        <begin position="248"/>
        <end position="260"/>
    </location>
</feature>
<name>A0A1A8TJL7_9GAMM</name>
<reference evidence="3 4" key="1">
    <citation type="submission" date="2016-06" db="EMBL/GenBank/DDBJ databases">
        <authorList>
            <person name="Kjaerup R.B."/>
            <person name="Dalgaard T.S."/>
            <person name="Juul-Madsen H.R."/>
        </authorList>
    </citation>
    <scope>NUCLEOTIDE SEQUENCE [LARGE SCALE GENOMIC DNA]</scope>
    <source>
        <strain evidence="3 4">CECT 8886</strain>
    </source>
</reference>
<feature type="compositionally biased region" description="Basic and acidic residues" evidence="1">
    <location>
        <begin position="478"/>
        <end position="502"/>
    </location>
</feature>
<dbReference type="PANTHER" id="PTHR37533:SF2">
    <property type="entry name" value="FLAGELLAR HOOK-LENGTH CONTROL PROTEIN"/>
    <property type="match status" value="1"/>
</dbReference>
<dbReference type="AlphaFoldDB" id="A0A1A8TJL7"/>
<dbReference type="Proteomes" id="UP000092544">
    <property type="component" value="Unassembled WGS sequence"/>
</dbReference>
<dbReference type="STRING" id="1792290.MSP8886_02535"/>
<feature type="region of interest" description="Disordered" evidence="1">
    <location>
        <begin position="533"/>
        <end position="552"/>
    </location>
</feature>
<dbReference type="InterPro" id="IPR052563">
    <property type="entry name" value="FliK"/>
</dbReference>
<keyword evidence="3" id="KW-0969">Cilium</keyword>
<organism evidence="3 4">
    <name type="scientific">Marinomonas spartinae</name>
    <dbReference type="NCBI Taxonomy" id="1792290"/>
    <lineage>
        <taxon>Bacteria</taxon>
        <taxon>Pseudomonadati</taxon>
        <taxon>Pseudomonadota</taxon>
        <taxon>Gammaproteobacteria</taxon>
        <taxon>Oceanospirillales</taxon>
        <taxon>Oceanospirillaceae</taxon>
        <taxon>Marinomonas</taxon>
    </lineage>
</organism>